<proteinExistence type="predicted"/>
<sequence>MYFARIYTTIEHFRNVEKREICDKIAGIFYLSRDEYVAQCPLLCKEDCWHAMATEWSDSKFQKKIMRQIEPITTAINLSLTKEDQTLLQQYAKNCLIN</sequence>
<organism evidence="1">
    <name type="scientific">Arundo donax</name>
    <name type="common">Giant reed</name>
    <name type="synonym">Donax arundinaceus</name>
    <dbReference type="NCBI Taxonomy" id="35708"/>
    <lineage>
        <taxon>Eukaryota</taxon>
        <taxon>Viridiplantae</taxon>
        <taxon>Streptophyta</taxon>
        <taxon>Embryophyta</taxon>
        <taxon>Tracheophyta</taxon>
        <taxon>Spermatophyta</taxon>
        <taxon>Magnoliopsida</taxon>
        <taxon>Liliopsida</taxon>
        <taxon>Poales</taxon>
        <taxon>Poaceae</taxon>
        <taxon>PACMAD clade</taxon>
        <taxon>Arundinoideae</taxon>
        <taxon>Arundineae</taxon>
        <taxon>Arundo</taxon>
    </lineage>
</organism>
<accession>A0A0A9DI20</accession>
<reference evidence="1" key="2">
    <citation type="journal article" date="2015" name="Data Brief">
        <title>Shoot transcriptome of the giant reed, Arundo donax.</title>
        <authorList>
            <person name="Barrero R.A."/>
            <person name="Guerrero F.D."/>
            <person name="Moolhuijzen P."/>
            <person name="Goolsby J.A."/>
            <person name="Tidwell J."/>
            <person name="Bellgard S.E."/>
            <person name="Bellgard M.I."/>
        </authorList>
    </citation>
    <scope>NUCLEOTIDE SEQUENCE</scope>
    <source>
        <tissue evidence="1">Shoot tissue taken approximately 20 cm above the soil surface</tissue>
    </source>
</reference>
<dbReference type="AlphaFoldDB" id="A0A0A9DI20"/>
<reference evidence="1" key="1">
    <citation type="submission" date="2014-09" db="EMBL/GenBank/DDBJ databases">
        <authorList>
            <person name="Magalhaes I.L.F."/>
            <person name="Oliveira U."/>
            <person name="Santos F.R."/>
            <person name="Vidigal T.H.D.A."/>
            <person name="Brescovit A.D."/>
            <person name="Santos A.J."/>
        </authorList>
    </citation>
    <scope>NUCLEOTIDE SEQUENCE</scope>
    <source>
        <tissue evidence="1">Shoot tissue taken approximately 20 cm above the soil surface</tissue>
    </source>
</reference>
<dbReference type="EMBL" id="GBRH01210439">
    <property type="protein sequence ID" value="JAD87456.1"/>
    <property type="molecule type" value="Transcribed_RNA"/>
</dbReference>
<evidence type="ECO:0000313" key="1">
    <source>
        <dbReference type="EMBL" id="JAD87456.1"/>
    </source>
</evidence>
<protein>
    <submittedName>
        <fullName evidence="1">Uncharacterized protein</fullName>
    </submittedName>
</protein>
<name>A0A0A9DI20_ARUDO</name>